<proteinExistence type="predicted"/>
<dbReference type="RefSeq" id="WP_153549900.1">
    <property type="nucleotide sequence ID" value="NZ_CP040089.1"/>
</dbReference>
<evidence type="ECO:0000313" key="3">
    <source>
        <dbReference type="Proteomes" id="UP000377803"/>
    </source>
</evidence>
<keyword evidence="3" id="KW-1185">Reference proteome</keyword>
<protein>
    <submittedName>
        <fullName evidence="2">Uncharacterized protein</fullName>
    </submittedName>
</protein>
<name>A0A5Q0UEZ7_9ARCH</name>
<organism evidence="2 3">
    <name type="scientific">Candidatus Nanohalobium constans</name>
    <dbReference type="NCBI Taxonomy" id="2565781"/>
    <lineage>
        <taxon>Archaea</taxon>
        <taxon>Candidatus Nanohalarchaeota</taxon>
        <taxon>Candidatus Nanohalobia</taxon>
        <taxon>Candidatus Nanohalobiales</taxon>
        <taxon>Candidatus Nanohalobiaceae</taxon>
        <taxon>Candidatus Nanohalobium</taxon>
    </lineage>
</organism>
<keyword evidence="1" id="KW-1133">Transmembrane helix</keyword>
<dbReference type="GeneID" id="42364641"/>
<sequence>MDQKEQMIDELKHKQREKKFLKIAATALVFAVIGFVAFQNLPLGNIGNTQTNEEIQADKTIQIANGVRPYRTTITSSGTVEMKNARSQEVKVTFETNDINQELTIPSNQSKVFNASKYNNLPKTNYFNVDNGDTGEIVIQK</sequence>
<feature type="transmembrane region" description="Helical" evidence="1">
    <location>
        <begin position="20"/>
        <end position="38"/>
    </location>
</feature>
<evidence type="ECO:0000256" key="1">
    <source>
        <dbReference type="SAM" id="Phobius"/>
    </source>
</evidence>
<gene>
    <name evidence="2" type="ORF">LC1Nh_0259</name>
</gene>
<accession>A0A5Q0UEZ7</accession>
<keyword evidence="1" id="KW-0472">Membrane</keyword>
<dbReference type="Proteomes" id="UP000377803">
    <property type="component" value="Chromosome"/>
</dbReference>
<keyword evidence="1" id="KW-0812">Transmembrane</keyword>
<dbReference type="EMBL" id="CP040089">
    <property type="protein sequence ID" value="QGA80162.1"/>
    <property type="molecule type" value="Genomic_DNA"/>
</dbReference>
<dbReference type="KEGG" id="ncon:LC1Nh_0259"/>
<dbReference type="AlphaFoldDB" id="A0A5Q0UEZ7"/>
<evidence type="ECO:0000313" key="2">
    <source>
        <dbReference type="EMBL" id="QGA80162.1"/>
    </source>
</evidence>
<reference evidence="3" key="1">
    <citation type="submission" date="2019-05" db="EMBL/GenBank/DDBJ databases">
        <title>Candidatus Nanohalobium constans, a novel model system to study the DPANN nano-sized archaea: genomic and physiological characterization of a nanoarchaeon co-cultured with its chitinotrophic host.</title>
        <authorList>
            <person name="La Cono V."/>
            <person name="Arcadi E."/>
            <person name="Crisafi F."/>
            <person name="Denaro R."/>
            <person name="La Spada G."/>
            <person name="Messina E."/>
            <person name="Smedile F."/>
            <person name="Toshchakov S.V."/>
            <person name="Shevchenko M.A."/>
            <person name="Golyshin P.N."/>
            <person name="Golyshina O.V."/>
            <person name="Ferrer M."/>
            <person name="Rohde M."/>
            <person name="Mushegian A."/>
            <person name="Sorokin D.Y."/>
            <person name="Giuliano L."/>
            <person name="Yakimov M.M."/>
        </authorList>
    </citation>
    <scope>NUCLEOTIDE SEQUENCE [LARGE SCALE GENOMIC DNA]</scope>
    <source>
        <strain evidence="3">LC1Nh</strain>
    </source>
</reference>